<feature type="compositionally biased region" description="Basic residues" evidence="1">
    <location>
        <begin position="1"/>
        <end position="12"/>
    </location>
</feature>
<dbReference type="AlphaFoldDB" id="A0A4C1WPC2"/>
<evidence type="ECO:0000313" key="2">
    <source>
        <dbReference type="EMBL" id="GBP51975.1"/>
    </source>
</evidence>
<keyword evidence="3" id="KW-1185">Reference proteome</keyword>
<sequence>MFGVTKPHRSRRALNNSEQRRRRGRATSAAATCGARDLHRCCTVITLLHLIVILPDVDKLKVMRSVGDRDARKKTMDEFSFSFQQTTFLHVIANLRAKPISLHVYPVREAGYNTRLGFDEDLKR</sequence>
<gene>
    <name evidence="2" type="ORF">EVAR_45824_1</name>
</gene>
<evidence type="ECO:0000256" key="1">
    <source>
        <dbReference type="SAM" id="MobiDB-lite"/>
    </source>
</evidence>
<dbReference type="Proteomes" id="UP000299102">
    <property type="component" value="Unassembled WGS sequence"/>
</dbReference>
<organism evidence="2 3">
    <name type="scientific">Eumeta variegata</name>
    <name type="common">Bagworm moth</name>
    <name type="synonym">Eumeta japonica</name>
    <dbReference type="NCBI Taxonomy" id="151549"/>
    <lineage>
        <taxon>Eukaryota</taxon>
        <taxon>Metazoa</taxon>
        <taxon>Ecdysozoa</taxon>
        <taxon>Arthropoda</taxon>
        <taxon>Hexapoda</taxon>
        <taxon>Insecta</taxon>
        <taxon>Pterygota</taxon>
        <taxon>Neoptera</taxon>
        <taxon>Endopterygota</taxon>
        <taxon>Lepidoptera</taxon>
        <taxon>Glossata</taxon>
        <taxon>Ditrysia</taxon>
        <taxon>Tineoidea</taxon>
        <taxon>Psychidae</taxon>
        <taxon>Oiketicinae</taxon>
        <taxon>Eumeta</taxon>
    </lineage>
</organism>
<dbReference type="EMBL" id="BGZK01000593">
    <property type="protein sequence ID" value="GBP51975.1"/>
    <property type="molecule type" value="Genomic_DNA"/>
</dbReference>
<evidence type="ECO:0000313" key="3">
    <source>
        <dbReference type="Proteomes" id="UP000299102"/>
    </source>
</evidence>
<name>A0A4C1WPC2_EUMVA</name>
<feature type="region of interest" description="Disordered" evidence="1">
    <location>
        <begin position="1"/>
        <end position="29"/>
    </location>
</feature>
<comment type="caution">
    <text evidence="2">The sequence shown here is derived from an EMBL/GenBank/DDBJ whole genome shotgun (WGS) entry which is preliminary data.</text>
</comment>
<reference evidence="2 3" key="1">
    <citation type="journal article" date="2019" name="Commun. Biol.">
        <title>The bagworm genome reveals a unique fibroin gene that provides high tensile strength.</title>
        <authorList>
            <person name="Kono N."/>
            <person name="Nakamura H."/>
            <person name="Ohtoshi R."/>
            <person name="Tomita M."/>
            <person name="Numata K."/>
            <person name="Arakawa K."/>
        </authorList>
    </citation>
    <scope>NUCLEOTIDE SEQUENCE [LARGE SCALE GENOMIC DNA]</scope>
</reference>
<protein>
    <submittedName>
        <fullName evidence="2">Uncharacterized protein</fullName>
    </submittedName>
</protein>
<accession>A0A4C1WPC2</accession>
<proteinExistence type="predicted"/>